<dbReference type="AlphaFoldDB" id="A0A2N7WEE3"/>
<protein>
    <submittedName>
        <fullName evidence="1">Uncharacterized protein</fullName>
    </submittedName>
</protein>
<comment type="caution">
    <text evidence="1">The sequence shown here is derived from an EMBL/GenBank/DDBJ whole genome shotgun (WGS) entry which is preliminary data.</text>
</comment>
<sequence length="63" mass="7116">MFSEHASVFAQAVGGLTKSKQSATMPAAFGSLMMTISRFLNVFVSHARPVYRWHAILEDFWPR</sequence>
<accession>A0A2N7WEE3</accession>
<organism evidence="1 2">
    <name type="scientific">Trinickia soli</name>
    <dbReference type="NCBI Taxonomy" id="380675"/>
    <lineage>
        <taxon>Bacteria</taxon>
        <taxon>Pseudomonadati</taxon>
        <taxon>Pseudomonadota</taxon>
        <taxon>Betaproteobacteria</taxon>
        <taxon>Burkholderiales</taxon>
        <taxon>Burkholderiaceae</taxon>
        <taxon>Trinickia</taxon>
    </lineage>
</organism>
<proteinExistence type="predicted"/>
<evidence type="ECO:0000313" key="1">
    <source>
        <dbReference type="EMBL" id="PMS27757.1"/>
    </source>
</evidence>
<gene>
    <name evidence="1" type="ORF">C0Z19_03600</name>
</gene>
<evidence type="ECO:0000313" key="2">
    <source>
        <dbReference type="Proteomes" id="UP000235347"/>
    </source>
</evidence>
<name>A0A2N7WEE3_9BURK</name>
<keyword evidence="2" id="KW-1185">Reference proteome</keyword>
<dbReference type="Proteomes" id="UP000235347">
    <property type="component" value="Unassembled WGS sequence"/>
</dbReference>
<dbReference type="EMBL" id="PNYB01000002">
    <property type="protein sequence ID" value="PMS27757.1"/>
    <property type="molecule type" value="Genomic_DNA"/>
</dbReference>
<reference evidence="1 2" key="1">
    <citation type="submission" date="2018-01" db="EMBL/GenBank/DDBJ databases">
        <title>Whole genome analyses suggest that Burkholderia sensu lato contains two further novel genera in the rhizoxinica-symbiotica group Mycetohabitans gen. nov., and Trinickia gen. nov.: implications for the evolution of diazotrophy and nodulation in the Burkholderiaceae.</title>
        <authorList>
            <person name="Estrada-de los Santos P."/>
            <person name="Palmer M."/>
            <person name="Chavez-Ramirez B."/>
            <person name="Beukes C."/>
            <person name="Steenkamp E.T."/>
            <person name="Hirsch A.M."/>
            <person name="Manyaka P."/>
            <person name="Maluk M."/>
            <person name="Lafos M."/>
            <person name="Crook M."/>
            <person name="Gross E."/>
            <person name="Simon M.F."/>
            <person name="Bueno dos Reis Junior F."/>
            <person name="Poole P.S."/>
            <person name="Venter S.N."/>
            <person name="James E.K."/>
        </authorList>
    </citation>
    <scope>NUCLEOTIDE SEQUENCE [LARGE SCALE GENOMIC DNA]</scope>
    <source>
        <strain evidence="1 2">GP25-8</strain>
    </source>
</reference>